<comment type="similarity">
    <text evidence="1">Belongs to the CRISP family.</text>
</comment>
<feature type="domain" description="ShKT" evidence="5">
    <location>
        <begin position="255"/>
        <end position="288"/>
    </location>
</feature>
<dbReference type="SMART" id="SM00198">
    <property type="entry name" value="SCP"/>
    <property type="match status" value="1"/>
</dbReference>
<dbReference type="Pfam" id="PF00188">
    <property type="entry name" value="CAP"/>
    <property type="match status" value="1"/>
</dbReference>
<comment type="caution">
    <text evidence="3">Lacks conserved residue(s) required for the propagation of feature annotation.</text>
</comment>
<dbReference type="GO" id="GO:0005576">
    <property type="term" value="C:extracellular region"/>
    <property type="evidence" value="ECO:0007669"/>
    <property type="project" value="InterPro"/>
</dbReference>
<dbReference type="CDD" id="cd05383">
    <property type="entry name" value="CAP_CRISP"/>
    <property type="match status" value="1"/>
</dbReference>
<keyword evidence="4" id="KW-1133">Transmembrane helix</keyword>
<evidence type="ECO:0000313" key="7">
    <source>
        <dbReference type="Proteomes" id="UP000694415"/>
    </source>
</evidence>
<dbReference type="GO" id="GO:0005246">
    <property type="term" value="F:calcium channel regulator activity"/>
    <property type="evidence" value="ECO:0007669"/>
    <property type="project" value="Ensembl"/>
</dbReference>
<name>A0A8C6N331_MUSSI</name>
<reference evidence="6" key="2">
    <citation type="submission" date="2025-09" db="UniProtKB">
        <authorList>
            <consortium name="Ensembl"/>
        </authorList>
    </citation>
    <scope>IDENTIFICATION</scope>
</reference>
<keyword evidence="7" id="KW-1185">Reference proteome</keyword>
<organism evidence="6 7">
    <name type="scientific">Mus spicilegus</name>
    <name type="common">Mound-building mouse</name>
    <dbReference type="NCBI Taxonomy" id="10103"/>
    <lineage>
        <taxon>Eukaryota</taxon>
        <taxon>Metazoa</taxon>
        <taxon>Chordata</taxon>
        <taxon>Craniata</taxon>
        <taxon>Vertebrata</taxon>
        <taxon>Euteleostomi</taxon>
        <taxon>Mammalia</taxon>
        <taxon>Eutheria</taxon>
        <taxon>Euarchontoglires</taxon>
        <taxon>Glires</taxon>
        <taxon>Rodentia</taxon>
        <taxon>Myomorpha</taxon>
        <taxon>Muroidea</taxon>
        <taxon>Muridae</taxon>
        <taxon>Murinae</taxon>
        <taxon>Mus</taxon>
        <taxon>Mus</taxon>
    </lineage>
</organism>
<dbReference type="Gene3D" id="3.40.33.10">
    <property type="entry name" value="CAP"/>
    <property type="match status" value="1"/>
</dbReference>
<evidence type="ECO:0000313" key="6">
    <source>
        <dbReference type="Ensembl" id="ENSMSIP00000032365.1"/>
    </source>
</evidence>
<dbReference type="FunFam" id="3.40.33.10:FF:000005">
    <property type="entry name" value="Cysteine-rich secretory protein 2"/>
    <property type="match status" value="1"/>
</dbReference>
<dbReference type="GO" id="GO:0007339">
    <property type="term" value="P:binding of sperm to zona pellucida"/>
    <property type="evidence" value="ECO:0007669"/>
    <property type="project" value="Ensembl"/>
</dbReference>
<dbReference type="InterPro" id="IPR035940">
    <property type="entry name" value="CAP_sf"/>
</dbReference>
<dbReference type="Ensembl" id="ENSMSIT00000040839.1">
    <property type="protein sequence ID" value="ENSMSIP00000032365.1"/>
    <property type="gene ID" value="ENSMSIG00000027103.1"/>
</dbReference>
<dbReference type="Pfam" id="PF08562">
    <property type="entry name" value="Crisp"/>
    <property type="match status" value="1"/>
</dbReference>
<evidence type="ECO:0000256" key="1">
    <source>
        <dbReference type="ARBA" id="ARBA00009923"/>
    </source>
</evidence>
<dbReference type="PROSITE" id="PS01009">
    <property type="entry name" value="CRISP_1"/>
    <property type="match status" value="1"/>
</dbReference>
<reference evidence="6" key="1">
    <citation type="submission" date="2025-08" db="UniProtKB">
        <authorList>
            <consortium name="Ensembl"/>
        </authorList>
    </citation>
    <scope>IDENTIFICATION</scope>
</reference>
<dbReference type="InterPro" id="IPR014044">
    <property type="entry name" value="CAP_dom"/>
</dbReference>
<dbReference type="SUPFAM" id="SSF57546">
    <property type="entry name" value="Crisp domain-like"/>
    <property type="match status" value="1"/>
</dbReference>
<dbReference type="InterPro" id="IPR034117">
    <property type="entry name" value="SCP_CRISP"/>
</dbReference>
<dbReference type="InterPro" id="IPR042076">
    <property type="entry name" value="Crisp-like_dom"/>
</dbReference>
<keyword evidence="2 3" id="KW-1015">Disulfide bond</keyword>
<keyword evidence="4" id="KW-0812">Transmembrane</keyword>
<feature type="transmembrane region" description="Helical" evidence="4">
    <location>
        <begin position="44"/>
        <end position="63"/>
    </location>
</feature>
<feature type="disulfide bond" evidence="3">
    <location>
        <begin position="273"/>
        <end position="286"/>
    </location>
</feature>
<dbReference type="GO" id="GO:0060046">
    <property type="term" value="P:regulation of acrosome reaction"/>
    <property type="evidence" value="ECO:0007669"/>
    <property type="project" value="Ensembl"/>
</dbReference>
<keyword evidence="4" id="KW-0472">Membrane</keyword>
<dbReference type="PANTHER" id="PTHR10334">
    <property type="entry name" value="CYSTEINE-RICH SECRETORY PROTEIN-RELATED"/>
    <property type="match status" value="1"/>
</dbReference>
<protein>
    <submittedName>
        <fullName evidence="6">Cysteine-rich secretory protein 4</fullName>
    </submittedName>
</protein>
<dbReference type="FunFam" id="1.10.10.740:FF:000001">
    <property type="entry name" value="Cysteine-rich secretory protein 2"/>
    <property type="match status" value="1"/>
</dbReference>
<dbReference type="Gene3D" id="1.10.10.740">
    <property type="entry name" value="Crisp domain"/>
    <property type="match status" value="1"/>
</dbReference>
<dbReference type="InterPro" id="IPR001283">
    <property type="entry name" value="CRISP-related"/>
</dbReference>
<sequence>MDVDIQPLSWPEDRCPPSPGALCLSISSGHLGSRTPPSVFCTGMAVKFILLLFVAAFVPVVTIRPLKLDRALYNKLITESQTEPQEEIVNTHNAFRRKVSPPARNMLKMSWSSAAAENARILARYCDKSDSDSLERRLPNTFCGENMLMEHYPSSWSKVIEIWFNESKYFKYGEWPSTDDDIETDHYTQMVWASTYLVGCDVAACRRQKAATYLYVCHYCHEGNHQDTLNMPYKEGSPCDDCPNNCEDGLCTNPCIYYDEYNNCDKQVKLYGCSHPAVQPFCKASCLCTTEIK</sequence>
<dbReference type="PROSITE" id="PS51670">
    <property type="entry name" value="SHKT"/>
    <property type="match status" value="1"/>
</dbReference>
<dbReference type="Proteomes" id="UP000694415">
    <property type="component" value="Unplaced"/>
</dbReference>
<proteinExistence type="inferred from homology"/>
<evidence type="ECO:0000256" key="2">
    <source>
        <dbReference type="ARBA" id="ARBA00023157"/>
    </source>
</evidence>
<dbReference type="InterPro" id="IPR013871">
    <property type="entry name" value="Cysteine_rich_secretory"/>
</dbReference>
<evidence type="ECO:0000256" key="3">
    <source>
        <dbReference type="PROSITE-ProRule" id="PRU01005"/>
    </source>
</evidence>
<dbReference type="AlphaFoldDB" id="A0A8C6N331"/>
<dbReference type="GeneTree" id="ENSGT00940000162362"/>
<dbReference type="InterPro" id="IPR018244">
    <property type="entry name" value="Allrgn_V5/Tpx1_CS"/>
</dbReference>
<dbReference type="SUPFAM" id="SSF55797">
    <property type="entry name" value="PR-1-like"/>
    <property type="match status" value="1"/>
</dbReference>
<accession>A0A8C6N331</accession>
<dbReference type="InterPro" id="IPR003582">
    <property type="entry name" value="ShKT_dom"/>
</dbReference>
<evidence type="ECO:0000259" key="5">
    <source>
        <dbReference type="PROSITE" id="PS51670"/>
    </source>
</evidence>
<evidence type="ECO:0000256" key="4">
    <source>
        <dbReference type="SAM" id="Phobius"/>
    </source>
</evidence>
<feature type="disulfide bond" evidence="3">
    <location>
        <begin position="264"/>
        <end position="282"/>
    </location>
</feature>
<dbReference type="PRINTS" id="PR00837">
    <property type="entry name" value="V5TPXLIKE"/>
</dbReference>